<dbReference type="AlphaFoldDB" id="S9ULS9"/>
<dbReference type="Proteomes" id="UP000015354">
    <property type="component" value="Unassembled WGS sequence"/>
</dbReference>
<name>S9ULS9_9TRYP</name>
<reference evidence="1 2" key="1">
    <citation type="journal article" date="2013" name="PLoS ONE">
        <title>Predicting the Proteins of Angomonas deanei, Strigomonas culicis and Their Respective Endosymbionts Reveals New Aspects of the Trypanosomatidae Family.</title>
        <authorList>
            <person name="Motta M.C."/>
            <person name="Martins A.C."/>
            <person name="de Souza S.S."/>
            <person name="Catta-Preta C.M."/>
            <person name="Silva R."/>
            <person name="Klein C.C."/>
            <person name="de Almeida L.G."/>
            <person name="de Lima Cunha O."/>
            <person name="Ciapina L.P."/>
            <person name="Brocchi M."/>
            <person name="Colabardini A.C."/>
            <person name="de Araujo Lima B."/>
            <person name="Machado C.R."/>
            <person name="de Almeida Soares C.M."/>
            <person name="Probst C.M."/>
            <person name="de Menezes C.B."/>
            <person name="Thompson C.E."/>
            <person name="Bartholomeu D.C."/>
            <person name="Gradia D.F."/>
            <person name="Pavoni D.P."/>
            <person name="Grisard E.C."/>
            <person name="Fantinatti-Garboggini F."/>
            <person name="Marchini F.K."/>
            <person name="Rodrigues-Luiz G.F."/>
            <person name="Wagner G."/>
            <person name="Goldman G.H."/>
            <person name="Fietto J.L."/>
            <person name="Elias M.C."/>
            <person name="Goldman M.H."/>
            <person name="Sagot M.F."/>
            <person name="Pereira M."/>
            <person name="Stoco P.H."/>
            <person name="de Mendonca-Neto R.P."/>
            <person name="Teixeira S.M."/>
            <person name="Maciel T.E."/>
            <person name="de Oliveira Mendes T.A."/>
            <person name="Urmenyi T.P."/>
            <person name="de Souza W."/>
            <person name="Schenkman S."/>
            <person name="de Vasconcelos A.T."/>
        </authorList>
    </citation>
    <scope>NUCLEOTIDE SEQUENCE [LARGE SCALE GENOMIC DNA]</scope>
</reference>
<protein>
    <submittedName>
        <fullName evidence="1">Uncharacterized protein</fullName>
    </submittedName>
</protein>
<gene>
    <name evidence="1" type="ORF">STCU_11891</name>
</gene>
<dbReference type="EMBL" id="ATMH01011917">
    <property type="protein sequence ID" value="EPY15611.1"/>
    <property type="molecule type" value="Genomic_DNA"/>
</dbReference>
<evidence type="ECO:0000313" key="2">
    <source>
        <dbReference type="Proteomes" id="UP000015354"/>
    </source>
</evidence>
<evidence type="ECO:0000313" key="1">
    <source>
        <dbReference type="EMBL" id="EPY15611.1"/>
    </source>
</evidence>
<keyword evidence="2" id="KW-1185">Reference proteome</keyword>
<proteinExistence type="predicted"/>
<comment type="caution">
    <text evidence="1">The sequence shown here is derived from an EMBL/GenBank/DDBJ whole genome shotgun (WGS) entry which is preliminary data.</text>
</comment>
<sequence length="78" mass="8683">MFRRASPQVFNTVPQLTVYGAMIAVHVCSNTKEAKGKMRVEQGNRVHTNSALNTSGASTVIAVAVVRFEREEIKKRKH</sequence>
<accession>S9ULS9</accession>
<organism evidence="1 2">
    <name type="scientific">Strigomonas culicis</name>
    <dbReference type="NCBI Taxonomy" id="28005"/>
    <lineage>
        <taxon>Eukaryota</taxon>
        <taxon>Discoba</taxon>
        <taxon>Euglenozoa</taxon>
        <taxon>Kinetoplastea</taxon>
        <taxon>Metakinetoplastina</taxon>
        <taxon>Trypanosomatida</taxon>
        <taxon>Trypanosomatidae</taxon>
        <taxon>Strigomonadinae</taxon>
        <taxon>Strigomonas</taxon>
    </lineage>
</organism>